<dbReference type="HOGENOM" id="CLU_1342531_0_0_5"/>
<evidence type="ECO:0000256" key="1">
    <source>
        <dbReference type="SAM" id="MobiDB-lite"/>
    </source>
</evidence>
<dbReference type="eggNOG" id="ENOG50338TT">
    <property type="taxonomic scope" value="Bacteria"/>
</dbReference>
<evidence type="ECO:0008006" key="4">
    <source>
        <dbReference type="Google" id="ProtNLM"/>
    </source>
</evidence>
<keyword evidence="3" id="KW-1185">Reference proteome</keyword>
<dbReference type="AlphaFoldDB" id="Q1GWH5"/>
<dbReference type="EMBL" id="CP000356">
    <property type="protein sequence ID" value="ABF51997.1"/>
    <property type="molecule type" value="Genomic_DNA"/>
</dbReference>
<dbReference type="Proteomes" id="UP000006578">
    <property type="component" value="Chromosome"/>
</dbReference>
<sequence length="204" mass="22481">MLTASAESPIAAIGGRPMSQNRSRDDFIRFLDYLGEKGLIARATASARRTAVAKVLAVLSDDEAEDVTNLDIDHVMGRFDNLNPHQYTPDSLQTYRSRLKTALEDFRSYSENPVSFRPSGQSRMRQKANGNNAKPQKSKAPTTQTSASPPTTSSLPMVDLPNVNQLPVQLRQNLTVRIFGLPFDLTMQEAQKIANIVLAHASPE</sequence>
<protein>
    <recommendedName>
        <fullName evidence="4">Core-binding (CB) domain-containing protein</fullName>
    </recommendedName>
</protein>
<gene>
    <name evidence="2" type="ordered locus">Sala_0274</name>
</gene>
<dbReference type="STRING" id="317655.Sala_0274"/>
<reference evidence="2 3" key="1">
    <citation type="journal article" date="2009" name="Proc. Natl. Acad. Sci. U.S.A.">
        <title>The genomic basis of trophic strategy in marine bacteria.</title>
        <authorList>
            <person name="Lauro F.M."/>
            <person name="McDougald D."/>
            <person name="Thomas T."/>
            <person name="Williams T.J."/>
            <person name="Egan S."/>
            <person name="Rice S."/>
            <person name="DeMaere M.Z."/>
            <person name="Ting L."/>
            <person name="Ertan H."/>
            <person name="Johnson J."/>
            <person name="Ferriera S."/>
            <person name="Lapidus A."/>
            <person name="Anderson I."/>
            <person name="Kyrpides N."/>
            <person name="Munk A.C."/>
            <person name="Detter C."/>
            <person name="Han C.S."/>
            <person name="Brown M.V."/>
            <person name="Robb F.T."/>
            <person name="Kjelleberg S."/>
            <person name="Cavicchioli R."/>
        </authorList>
    </citation>
    <scope>NUCLEOTIDE SEQUENCE [LARGE SCALE GENOMIC DNA]</scope>
    <source>
        <strain evidence="3">DSM 13593 / LMG 18877 / RB2256</strain>
    </source>
</reference>
<organism evidence="2 3">
    <name type="scientific">Sphingopyxis alaskensis (strain DSM 13593 / LMG 18877 / RB2256)</name>
    <name type="common">Sphingomonas alaskensis</name>
    <dbReference type="NCBI Taxonomy" id="317655"/>
    <lineage>
        <taxon>Bacteria</taxon>
        <taxon>Pseudomonadati</taxon>
        <taxon>Pseudomonadota</taxon>
        <taxon>Alphaproteobacteria</taxon>
        <taxon>Sphingomonadales</taxon>
        <taxon>Sphingomonadaceae</taxon>
        <taxon>Sphingopyxis</taxon>
    </lineage>
</organism>
<accession>Q1GWH5</accession>
<name>Q1GWH5_SPHAL</name>
<feature type="compositionally biased region" description="Low complexity" evidence="1">
    <location>
        <begin position="138"/>
        <end position="154"/>
    </location>
</feature>
<evidence type="ECO:0000313" key="2">
    <source>
        <dbReference type="EMBL" id="ABF51997.1"/>
    </source>
</evidence>
<feature type="region of interest" description="Disordered" evidence="1">
    <location>
        <begin position="110"/>
        <end position="159"/>
    </location>
</feature>
<proteinExistence type="predicted"/>
<feature type="compositionally biased region" description="Polar residues" evidence="1">
    <location>
        <begin position="110"/>
        <end position="135"/>
    </location>
</feature>
<dbReference type="KEGG" id="sal:Sala_0274"/>
<evidence type="ECO:0000313" key="3">
    <source>
        <dbReference type="Proteomes" id="UP000006578"/>
    </source>
</evidence>